<dbReference type="InterPro" id="IPR032675">
    <property type="entry name" value="LRR_dom_sf"/>
</dbReference>
<gene>
    <name evidence="1" type="ORF">ZZ78_22590</name>
</gene>
<dbReference type="EMBL" id="AAGELZ010000063">
    <property type="protein sequence ID" value="EBN0115003.1"/>
    <property type="molecule type" value="Genomic_DNA"/>
</dbReference>
<dbReference type="SUPFAM" id="SSF52047">
    <property type="entry name" value="RNI-like"/>
    <property type="match status" value="1"/>
</dbReference>
<dbReference type="AlphaFoldDB" id="A0A5U8PPU1"/>
<sequence length="250" mass="29023">MNISHYIEKIYEAPDGFGVDTTEAWLKEISQVDDFSIIEPLFYEKSFSKHNYQALITIVNNKYINTSDYNFGDNYEKISNQHKFKNDIKHLSLLEDKSRVLDFSEFSFLKKINIVYASNAEEIILPSNGSLEALNLTRLPKLREIKNITLQKELKYLGIRYNNKLPILSFINELKGIVYLSLANNTNLPELDFLLSCNFLAVLQLSSTNAIKRQNVLMYLSQLERLRFLTIAANKKERLMLSESLPMVFM</sequence>
<comment type="caution">
    <text evidence="1">The sequence shown here is derived from an EMBL/GenBank/DDBJ whole genome shotgun (WGS) entry which is preliminary data.</text>
</comment>
<protein>
    <recommendedName>
        <fullName evidence="2">Leucine-rich repeat domain-containing protein</fullName>
    </recommendedName>
</protein>
<organism evidence="1">
    <name type="scientific">Salmonella infantis</name>
    <dbReference type="NCBI Taxonomy" id="595"/>
    <lineage>
        <taxon>Bacteria</taxon>
        <taxon>Pseudomonadati</taxon>
        <taxon>Pseudomonadota</taxon>
        <taxon>Gammaproteobacteria</taxon>
        <taxon>Enterobacterales</taxon>
        <taxon>Enterobacteriaceae</taxon>
        <taxon>Salmonella</taxon>
    </lineage>
</organism>
<evidence type="ECO:0008006" key="2">
    <source>
        <dbReference type="Google" id="ProtNLM"/>
    </source>
</evidence>
<accession>A0A5U8PPU1</accession>
<evidence type="ECO:0000313" key="1">
    <source>
        <dbReference type="EMBL" id="EBN0115003.1"/>
    </source>
</evidence>
<name>A0A5U8PPU1_SALIN</name>
<dbReference type="RefSeq" id="WP_080219763.1">
    <property type="nucleotide sequence ID" value="NZ_JBQRXB010000021.1"/>
</dbReference>
<dbReference type="Gene3D" id="3.80.10.10">
    <property type="entry name" value="Ribonuclease Inhibitor"/>
    <property type="match status" value="1"/>
</dbReference>
<reference evidence="1" key="1">
    <citation type="submission" date="2019-06" db="EMBL/GenBank/DDBJ databases">
        <authorList>
            <person name="Ashton P.M."/>
            <person name="Dallman T."/>
            <person name="Nair S."/>
            <person name="De Pinna E."/>
            <person name="Peters T."/>
            <person name="Grant K."/>
        </authorList>
    </citation>
    <scope>NUCLEOTIDE SEQUENCE</scope>
    <source>
        <strain evidence="1">51295</strain>
    </source>
</reference>
<proteinExistence type="predicted"/>